<dbReference type="Gene3D" id="2.130.10.10">
    <property type="entry name" value="YVTN repeat-like/Quinoprotein amine dehydrogenase"/>
    <property type="match status" value="3"/>
</dbReference>
<feature type="repeat" description="WD" evidence="3">
    <location>
        <begin position="349"/>
        <end position="381"/>
    </location>
</feature>
<accession>X6M3F9</accession>
<comment type="caution">
    <text evidence="4">The sequence shown here is derived from an EMBL/GenBank/DDBJ whole genome shotgun (WGS) entry which is preliminary data.</text>
</comment>
<dbReference type="PROSITE" id="PS00678">
    <property type="entry name" value="WD_REPEATS_1"/>
    <property type="match status" value="3"/>
</dbReference>
<dbReference type="PROSITE" id="PS50294">
    <property type="entry name" value="WD_REPEATS_REGION"/>
    <property type="match status" value="5"/>
</dbReference>
<feature type="repeat" description="WD" evidence="3">
    <location>
        <begin position="307"/>
        <end position="348"/>
    </location>
</feature>
<evidence type="ECO:0000313" key="4">
    <source>
        <dbReference type="EMBL" id="ETO08508.1"/>
    </source>
</evidence>
<dbReference type="EMBL" id="ASPP01024914">
    <property type="protein sequence ID" value="ETO08508.1"/>
    <property type="molecule type" value="Genomic_DNA"/>
</dbReference>
<dbReference type="GO" id="GO:0005634">
    <property type="term" value="C:nucleus"/>
    <property type="evidence" value="ECO:0007669"/>
    <property type="project" value="TreeGrafter"/>
</dbReference>
<dbReference type="SUPFAM" id="SSF50978">
    <property type="entry name" value="WD40 repeat-like"/>
    <property type="match status" value="1"/>
</dbReference>
<reference evidence="4 5" key="1">
    <citation type="journal article" date="2013" name="Curr. Biol.">
        <title>The Genome of the Foraminiferan Reticulomyxa filosa.</title>
        <authorList>
            <person name="Glockner G."/>
            <person name="Hulsmann N."/>
            <person name="Schleicher M."/>
            <person name="Noegel A.A."/>
            <person name="Eichinger L."/>
            <person name="Gallinger C."/>
            <person name="Pawlowski J."/>
            <person name="Sierra R."/>
            <person name="Euteneuer U."/>
            <person name="Pillet L."/>
            <person name="Moustafa A."/>
            <person name="Platzer M."/>
            <person name="Groth M."/>
            <person name="Szafranski K."/>
            <person name="Schliwa M."/>
        </authorList>
    </citation>
    <scope>NUCLEOTIDE SEQUENCE [LARGE SCALE GENOMIC DNA]</scope>
</reference>
<dbReference type="PRINTS" id="PR00320">
    <property type="entry name" value="GPROTEINBRPT"/>
</dbReference>
<proteinExistence type="predicted"/>
<dbReference type="GO" id="GO:1990234">
    <property type="term" value="C:transferase complex"/>
    <property type="evidence" value="ECO:0007669"/>
    <property type="project" value="UniProtKB-ARBA"/>
</dbReference>
<keyword evidence="5" id="KW-1185">Reference proteome</keyword>
<protein>
    <submittedName>
        <fullName evidence="4">WD-40 repeat protein</fullName>
    </submittedName>
</protein>
<dbReference type="CDD" id="cd00200">
    <property type="entry name" value="WD40"/>
    <property type="match status" value="1"/>
</dbReference>
<sequence length="381" mass="44244">MVSLHILECFLHLPIGNRSCFKIFQHSLNKKYEAGKFKSSKLFLHHRLLVISSVNKNRMTAPELLEKVIKVIVQNWIRDLNVKLGWINDFDEIIVKYVILFVFLNRNWKYLLILIKYFQLLNVLQGHTSTVTRVRFSFDGRKIVSSSGDNTIRIWDVKSKKQIQNFTGYHYSINVAEFSPDGNTIVSCSYDNKIRLWDVQSGKELKKLEGHLDSIFDVNLFLQMENILYQAHTIRQYEYGTILSSSVDKTIGLWKVKSGKRLKKLVGHSNFVMAAKFSPNGQFVVSCSWDKTVRIWDTISGKELKIFKGHLDMVRDVKYFPDGQTIVSCADDKTIRLWDVNSGDEIQRLKEHSDWVGCMDISPDGKIIISGSRDRTIRIWR</sequence>
<dbReference type="InterPro" id="IPR019775">
    <property type="entry name" value="WD40_repeat_CS"/>
</dbReference>
<dbReference type="InterPro" id="IPR001680">
    <property type="entry name" value="WD40_rpt"/>
</dbReference>
<keyword evidence="2" id="KW-0677">Repeat</keyword>
<dbReference type="OrthoDB" id="831891at2759"/>
<evidence type="ECO:0000256" key="2">
    <source>
        <dbReference type="ARBA" id="ARBA00022737"/>
    </source>
</evidence>
<dbReference type="PANTHER" id="PTHR22847:SF637">
    <property type="entry name" value="WD REPEAT DOMAIN 5B"/>
    <property type="match status" value="1"/>
</dbReference>
<name>X6M3F9_RETFI</name>
<feature type="repeat" description="WD" evidence="3">
    <location>
        <begin position="265"/>
        <end position="306"/>
    </location>
</feature>
<gene>
    <name evidence="4" type="ORF">RFI_28878</name>
</gene>
<dbReference type="Proteomes" id="UP000023152">
    <property type="component" value="Unassembled WGS sequence"/>
</dbReference>
<dbReference type="Pfam" id="PF00400">
    <property type="entry name" value="WD40"/>
    <property type="match status" value="5"/>
</dbReference>
<dbReference type="SMART" id="SM00320">
    <property type="entry name" value="WD40"/>
    <property type="match status" value="6"/>
</dbReference>
<dbReference type="InterPro" id="IPR020472">
    <property type="entry name" value="WD40_PAC1"/>
</dbReference>
<dbReference type="PROSITE" id="PS50082">
    <property type="entry name" value="WD_REPEATS_2"/>
    <property type="match status" value="5"/>
</dbReference>
<keyword evidence="1 3" id="KW-0853">WD repeat</keyword>
<dbReference type="PANTHER" id="PTHR22847">
    <property type="entry name" value="WD40 REPEAT PROTEIN"/>
    <property type="match status" value="1"/>
</dbReference>
<evidence type="ECO:0000313" key="5">
    <source>
        <dbReference type="Proteomes" id="UP000023152"/>
    </source>
</evidence>
<evidence type="ECO:0000256" key="3">
    <source>
        <dbReference type="PROSITE-ProRule" id="PRU00221"/>
    </source>
</evidence>
<dbReference type="InterPro" id="IPR036322">
    <property type="entry name" value="WD40_repeat_dom_sf"/>
</dbReference>
<feature type="repeat" description="WD" evidence="3">
    <location>
        <begin position="166"/>
        <end position="207"/>
    </location>
</feature>
<feature type="repeat" description="WD" evidence="3">
    <location>
        <begin position="124"/>
        <end position="165"/>
    </location>
</feature>
<evidence type="ECO:0000256" key="1">
    <source>
        <dbReference type="ARBA" id="ARBA00022574"/>
    </source>
</evidence>
<organism evidence="4 5">
    <name type="scientific">Reticulomyxa filosa</name>
    <dbReference type="NCBI Taxonomy" id="46433"/>
    <lineage>
        <taxon>Eukaryota</taxon>
        <taxon>Sar</taxon>
        <taxon>Rhizaria</taxon>
        <taxon>Retaria</taxon>
        <taxon>Foraminifera</taxon>
        <taxon>Monothalamids</taxon>
        <taxon>Reticulomyxidae</taxon>
        <taxon>Reticulomyxa</taxon>
    </lineage>
</organism>
<dbReference type="AlphaFoldDB" id="X6M3F9"/>
<dbReference type="InterPro" id="IPR015943">
    <property type="entry name" value="WD40/YVTN_repeat-like_dom_sf"/>
</dbReference>